<dbReference type="PANTHER" id="PTHR10302">
    <property type="entry name" value="SINGLE-STRANDED DNA-BINDING PROTEIN"/>
    <property type="match status" value="1"/>
</dbReference>
<dbReference type="GO" id="GO:0005739">
    <property type="term" value="C:mitochondrion"/>
    <property type="evidence" value="ECO:0007669"/>
    <property type="project" value="UniProtKB-SubCell"/>
</dbReference>
<dbReference type="PIRSF" id="PIRSF002070">
    <property type="entry name" value="SSB"/>
    <property type="match status" value="1"/>
</dbReference>
<dbReference type="GO" id="GO:0003697">
    <property type="term" value="F:single-stranded DNA binding"/>
    <property type="evidence" value="ECO:0007669"/>
    <property type="project" value="InterPro"/>
</dbReference>
<dbReference type="Gene3D" id="2.40.50.140">
    <property type="entry name" value="Nucleic acid-binding proteins"/>
    <property type="match status" value="1"/>
</dbReference>
<organism evidence="4">
    <name type="scientific">Paulinella longichromatophora</name>
    <dbReference type="NCBI Taxonomy" id="1708747"/>
    <lineage>
        <taxon>Eukaryota</taxon>
        <taxon>Sar</taxon>
        <taxon>Rhizaria</taxon>
        <taxon>Cercozoa</taxon>
        <taxon>Imbricatea</taxon>
        <taxon>Silicofilosea</taxon>
        <taxon>Euglyphida</taxon>
        <taxon>Paulinellidae</taxon>
        <taxon>Paulinella</taxon>
    </lineage>
</organism>
<keyword evidence="1 2" id="KW-0238">DNA-binding</keyword>
<geneLocation type="plastid" evidence="4"/>
<evidence type="ECO:0000256" key="2">
    <source>
        <dbReference type="PIRNR" id="PIRNR002070"/>
    </source>
</evidence>
<keyword evidence="2" id="KW-0496">Mitochondrion</keyword>
<sequence length="124" mass="13787">MGINSVSLVGYAGRDPVVREFESGNVVANLSIAVSRRKSKDEPDWFNLEVWGKQAKVVSDYVRKGSLIGIVGKLKIDSWIDRNSGEPRSKPVITVDQLQLLGSKREPESNGYNDTLNHTEEVPF</sequence>
<dbReference type="HAMAP" id="MF_00984">
    <property type="entry name" value="SSB"/>
    <property type="match status" value="1"/>
</dbReference>
<dbReference type="PROSITE" id="PS50935">
    <property type="entry name" value="SSB"/>
    <property type="match status" value="1"/>
</dbReference>
<dbReference type="AlphaFoldDB" id="A0A2H4ZPK0"/>
<dbReference type="EMBL" id="MG264610">
    <property type="protein sequence ID" value="AUG32443.1"/>
    <property type="molecule type" value="Genomic_DNA"/>
</dbReference>
<dbReference type="PANTHER" id="PTHR10302:SF0">
    <property type="entry name" value="SINGLE-STRANDED DNA-BINDING PROTEIN, MITOCHONDRIAL"/>
    <property type="match status" value="1"/>
</dbReference>
<reference evidence="4" key="1">
    <citation type="submission" date="2017-10" db="EMBL/GenBank/DDBJ databases">
        <title>Paulinella longichromatophora chromatophore genome.</title>
        <authorList>
            <person name="Lhee D."/>
            <person name="Yoon H.S."/>
        </authorList>
    </citation>
    <scope>NUCLEOTIDE SEQUENCE</scope>
</reference>
<dbReference type="InterPro" id="IPR011344">
    <property type="entry name" value="ssDNA-bd"/>
</dbReference>
<dbReference type="NCBIfam" id="NF005674">
    <property type="entry name" value="PRK07459.1"/>
    <property type="match status" value="1"/>
</dbReference>
<dbReference type="GO" id="GO:0006260">
    <property type="term" value="P:DNA replication"/>
    <property type="evidence" value="ECO:0007669"/>
    <property type="project" value="InterPro"/>
</dbReference>
<dbReference type="SUPFAM" id="SSF50249">
    <property type="entry name" value="Nucleic acid-binding proteins"/>
    <property type="match status" value="1"/>
</dbReference>
<dbReference type="InterPro" id="IPR000424">
    <property type="entry name" value="Primosome_PriB/ssb"/>
</dbReference>
<dbReference type="CDD" id="cd04496">
    <property type="entry name" value="SSB_OBF"/>
    <property type="match status" value="1"/>
</dbReference>
<gene>
    <name evidence="4" type="primary">ssb</name>
    <name evidence="4" type="ORF">PLO_448</name>
</gene>
<evidence type="ECO:0000256" key="1">
    <source>
        <dbReference type="ARBA" id="ARBA00023125"/>
    </source>
</evidence>
<name>A0A2H4ZPK0_9EUKA</name>
<comment type="subcellular location">
    <subcellularLocation>
        <location evidence="2">Mitochondrion</location>
    </subcellularLocation>
</comment>
<proteinExistence type="inferred from homology"/>
<evidence type="ECO:0000256" key="3">
    <source>
        <dbReference type="SAM" id="MobiDB-lite"/>
    </source>
</evidence>
<accession>A0A2H4ZPK0</accession>
<dbReference type="Pfam" id="PF00436">
    <property type="entry name" value="SSB"/>
    <property type="match status" value="1"/>
</dbReference>
<feature type="region of interest" description="Disordered" evidence="3">
    <location>
        <begin position="104"/>
        <end position="124"/>
    </location>
</feature>
<dbReference type="NCBIfam" id="TIGR00621">
    <property type="entry name" value="ssb"/>
    <property type="match status" value="1"/>
</dbReference>
<keyword evidence="4" id="KW-0934">Plastid</keyword>
<dbReference type="InterPro" id="IPR012340">
    <property type="entry name" value="NA-bd_OB-fold"/>
</dbReference>
<dbReference type="GO" id="GO:0009295">
    <property type="term" value="C:nucleoid"/>
    <property type="evidence" value="ECO:0007669"/>
    <property type="project" value="TreeGrafter"/>
</dbReference>
<protein>
    <recommendedName>
        <fullName evidence="2">Single-stranded DNA-binding protein</fullName>
    </recommendedName>
</protein>
<evidence type="ECO:0000313" key="4">
    <source>
        <dbReference type="EMBL" id="AUG32443.1"/>
    </source>
</evidence>